<dbReference type="PANTHER" id="PTHR31145">
    <property type="entry name" value="INTEGRAL MEMBRANE PROTEIN (AFU_ORTHOLOGUE AFUA_7G01610)"/>
    <property type="match status" value="1"/>
</dbReference>
<feature type="domain" description="ML-like" evidence="10">
    <location>
        <begin position="26"/>
        <end position="165"/>
    </location>
</feature>
<dbReference type="AlphaFoldDB" id="A0A9P4XTN4"/>
<feature type="transmembrane region" description="Helical" evidence="8">
    <location>
        <begin position="388"/>
        <end position="408"/>
    </location>
</feature>
<dbReference type="EMBL" id="MU032352">
    <property type="protein sequence ID" value="KAF3761032.1"/>
    <property type="molecule type" value="Genomic_DNA"/>
</dbReference>
<dbReference type="InterPro" id="IPR040241">
    <property type="entry name" value="TRP_Flc/Pkd2-like"/>
</dbReference>
<dbReference type="GO" id="GO:0055085">
    <property type="term" value="P:transmembrane transport"/>
    <property type="evidence" value="ECO:0007669"/>
    <property type="project" value="TreeGrafter"/>
</dbReference>
<keyword evidence="5 8" id="KW-1133">Transmembrane helix</keyword>
<feature type="compositionally biased region" description="Low complexity" evidence="7">
    <location>
        <begin position="715"/>
        <end position="732"/>
    </location>
</feature>
<comment type="similarity">
    <text evidence="2">Belongs to the transient receptor potential (TRP) ion channel family.</text>
</comment>
<evidence type="ECO:0000256" key="4">
    <source>
        <dbReference type="ARBA" id="ARBA00022729"/>
    </source>
</evidence>
<dbReference type="GeneID" id="63835624"/>
<accession>A0A9P4XTN4</accession>
<feature type="region of interest" description="Disordered" evidence="7">
    <location>
        <begin position="661"/>
        <end position="766"/>
    </location>
</feature>
<keyword evidence="6 8" id="KW-0472">Membrane</keyword>
<evidence type="ECO:0000256" key="3">
    <source>
        <dbReference type="ARBA" id="ARBA00022692"/>
    </source>
</evidence>
<dbReference type="InterPro" id="IPR032800">
    <property type="entry name" value="TRP_N"/>
</dbReference>
<feature type="chain" id="PRO_5040506976" description="ML-like domain-containing protein" evidence="9">
    <location>
        <begin position="25"/>
        <end position="766"/>
    </location>
</feature>
<evidence type="ECO:0000313" key="12">
    <source>
        <dbReference type="Proteomes" id="UP000803844"/>
    </source>
</evidence>
<evidence type="ECO:0000256" key="9">
    <source>
        <dbReference type="SAM" id="SignalP"/>
    </source>
</evidence>
<gene>
    <name evidence="11" type="ORF">M406DRAFT_282939</name>
</gene>
<evidence type="ECO:0000313" key="11">
    <source>
        <dbReference type="EMBL" id="KAF3761032.1"/>
    </source>
</evidence>
<name>A0A9P4XTN4_CRYP1</name>
<feature type="compositionally biased region" description="Polar residues" evidence="7">
    <location>
        <begin position="733"/>
        <end position="758"/>
    </location>
</feature>
<dbReference type="RefSeq" id="XP_040772011.1">
    <property type="nucleotide sequence ID" value="XM_040918495.1"/>
</dbReference>
<comment type="caution">
    <text evidence="11">The sequence shown here is derived from an EMBL/GenBank/DDBJ whole genome shotgun (WGS) entry which is preliminary data.</text>
</comment>
<keyword evidence="12" id="KW-1185">Reference proteome</keyword>
<evidence type="ECO:0000256" key="7">
    <source>
        <dbReference type="SAM" id="MobiDB-lite"/>
    </source>
</evidence>
<protein>
    <recommendedName>
        <fullName evidence="10">ML-like domain-containing protein</fullName>
    </recommendedName>
</protein>
<feature type="signal peptide" evidence="9">
    <location>
        <begin position="1"/>
        <end position="24"/>
    </location>
</feature>
<dbReference type="Pfam" id="PF06011">
    <property type="entry name" value="TRP"/>
    <property type="match status" value="1"/>
</dbReference>
<evidence type="ECO:0000259" key="10">
    <source>
        <dbReference type="SMART" id="SM01320"/>
    </source>
</evidence>
<sequence length="766" mass="83525">MWFTSRTPILLLSSLAAICRPAGAEQMLSSSSLNTCQSDSGFTASLFNVVYTPANNSATVDLSATSSIQGNVVFDATITAYGYQIIRQTVDPCKINLAGLCPMTAGKMALTFALDVSESAAAEIPGIAYTFPDLDAKVRLYMNYTSNGESVACVEADISNGKTVNLLGVKWATAVVAGLALGSSAVISGLGHSNAASHVAANALSLFGYFQGQAMLGMTSIDLPPIVQAWTQDFQWSMGIIRVGFMQTIFTWYQRATGGTPSELFDSLTTVSVQVEKRKMKRSLTETGITLSKRAIAMMPRALDSVSQTVSSIVKRGNVKNASGSYVVYGIQRVAYKAGIESTNLFMTGLTFFCIFVVFTMAGVAAFKGFCELAVKNKWMKSNKFVDFRNGWFTVLKGILFRLTLIGFPQMTILCLWEFTQRDSAAEVVLAVFFFFGMLATLSWAASKVIRIARRSVVMHRNPAYILFSDPQALNKWGFLYVQFRASAYYFIVPTLAYLLVKGMFIAFAQTTSTVQAVAFIVLEAAALIGASVLRPWMDKSTNSFNISICVINFLNSIFLLIFSDVFNQPAIVTGVVGVVLWLANAVFALVLLLMLIVTTVIVLIRKNPDARYQFMADDRASFMKSQTQLNTTTELDALAATARGDKNGYKAFDLDDDAESISSDSLKRRTDPSHMQVPQQINSPLSQPAYRDAPRSPVDPAVPLFPNDRQYLRQQPSGSSMQPPSSYGSSSNLSAYRGQNNGSPASGYRPQNTTSPWQRGAGYEH</sequence>
<dbReference type="OrthoDB" id="5212126at2759"/>
<organism evidence="11 12">
    <name type="scientific">Cryphonectria parasitica (strain ATCC 38755 / EP155)</name>
    <dbReference type="NCBI Taxonomy" id="660469"/>
    <lineage>
        <taxon>Eukaryota</taxon>
        <taxon>Fungi</taxon>
        <taxon>Dikarya</taxon>
        <taxon>Ascomycota</taxon>
        <taxon>Pezizomycotina</taxon>
        <taxon>Sordariomycetes</taxon>
        <taxon>Sordariomycetidae</taxon>
        <taxon>Diaporthales</taxon>
        <taxon>Cryphonectriaceae</taxon>
        <taxon>Cryphonectria-Endothia species complex</taxon>
        <taxon>Cryphonectria</taxon>
    </lineage>
</organism>
<evidence type="ECO:0000256" key="8">
    <source>
        <dbReference type="SAM" id="Phobius"/>
    </source>
</evidence>
<feature type="transmembrane region" description="Helical" evidence="8">
    <location>
        <begin position="345"/>
        <end position="367"/>
    </location>
</feature>
<comment type="subcellular location">
    <subcellularLocation>
        <location evidence="1">Membrane</location>
        <topology evidence="1">Multi-pass membrane protein</topology>
    </subcellularLocation>
</comment>
<feature type="transmembrane region" description="Helical" evidence="8">
    <location>
        <begin position="428"/>
        <end position="446"/>
    </location>
</feature>
<evidence type="ECO:0000256" key="1">
    <source>
        <dbReference type="ARBA" id="ARBA00004141"/>
    </source>
</evidence>
<dbReference type="Pfam" id="PF14558">
    <property type="entry name" value="TRP_N"/>
    <property type="match status" value="1"/>
</dbReference>
<dbReference type="GO" id="GO:0009272">
    <property type="term" value="P:fungal-type cell wall biogenesis"/>
    <property type="evidence" value="ECO:0007669"/>
    <property type="project" value="TreeGrafter"/>
</dbReference>
<feature type="transmembrane region" description="Helical" evidence="8">
    <location>
        <begin position="515"/>
        <end position="534"/>
    </location>
</feature>
<evidence type="ECO:0000256" key="6">
    <source>
        <dbReference type="ARBA" id="ARBA00023136"/>
    </source>
</evidence>
<proteinExistence type="inferred from homology"/>
<dbReference type="PANTHER" id="PTHR31145:SF2">
    <property type="entry name" value="FLAVIN CARRIER PROTEIN 2"/>
    <property type="match status" value="1"/>
</dbReference>
<feature type="transmembrane region" description="Helical" evidence="8">
    <location>
        <begin position="488"/>
        <end position="509"/>
    </location>
</feature>
<dbReference type="SMART" id="SM01320">
    <property type="entry name" value="TRP_N"/>
    <property type="match status" value="1"/>
</dbReference>
<reference evidence="11" key="1">
    <citation type="journal article" date="2020" name="Phytopathology">
        <title>Genome sequence of the chestnut blight fungus Cryphonectria parasitica EP155: A fundamental resource for an archetypical invasive plant pathogen.</title>
        <authorList>
            <person name="Crouch J.A."/>
            <person name="Dawe A."/>
            <person name="Aerts A."/>
            <person name="Barry K."/>
            <person name="Churchill A.C.L."/>
            <person name="Grimwood J."/>
            <person name="Hillman B."/>
            <person name="Milgroom M.G."/>
            <person name="Pangilinan J."/>
            <person name="Smith M."/>
            <person name="Salamov A."/>
            <person name="Schmutz J."/>
            <person name="Yadav J."/>
            <person name="Grigoriev I.V."/>
            <person name="Nuss D."/>
        </authorList>
    </citation>
    <scope>NUCLEOTIDE SEQUENCE</scope>
    <source>
        <strain evidence="11">EP155</strain>
    </source>
</reference>
<dbReference type="InterPro" id="IPR010308">
    <property type="entry name" value="TRP_C"/>
</dbReference>
<evidence type="ECO:0000256" key="2">
    <source>
        <dbReference type="ARBA" id="ARBA00010642"/>
    </source>
</evidence>
<dbReference type="GO" id="GO:0016020">
    <property type="term" value="C:membrane"/>
    <property type="evidence" value="ECO:0007669"/>
    <property type="project" value="UniProtKB-SubCell"/>
</dbReference>
<feature type="compositionally biased region" description="Polar residues" evidence="7">
    <location>
        <begin position="677"/>
        <end position="687"/>
    </location>
</feature>
<feature type="transmembrane region" description="Helical" evidence="8">
    <location>
        <begin position="546"/>
        <end position="567"/>
    </location>
</feature>
<feature type="transmembrane region" description="Helical" evidence="8">
    <location>
        <begin position="579"/>
        <end position="605"/>
    </location>
</feature>
<evidence type="ECO:0000256" key="5">
    <source>
        <dbReference type="ARBA" id="ARBA00022989"/>
    </source>
</evidence>
<keyword evidence="4 9" id="KW-0732">Signal</keyword>
<keyword evidence="3 8" id="KW-0812">Transmembrane</keyword>
<dbReference type="Proteomes" id="UP000803844">
    <property type="component" value="Unassembled WGS sequence"/>
</dbReference>